<comment type="caution">
    <text evidence="7">The sequence shown here is derived from an EMBL/GenBank/DDBJ whole genome shotgun (WGS) entry which is preliminary data.</text>
</comment>
<name>A0ABQ0AKL3_9RHOB</name>
<evidence type="ECO:0000313" key="7">
    <source>
        <dbReference type="EMBL" id="GAA6196397.1"/>
    </source>
</evidence>
<evidence type="ECO:0000256" key="1">
    <source>
        <dbReference type="ARBA" id="ARBA00004196"/>
    </source>
</evidence>
<gene>
    <name evidence="7" type="ORF">NBRC116598_18410</name>
</gene>
<dbReference type="EMBL" id="BAABWU010000006">
    <property type="protein sequence ID" value="GAA6196397.1"/>
    <property type="molecule type" value="Genomic_DNA"/>
</dbReference>
<organism evidence="7 8">
    <name type="scientific">Pseudophaeobacter arcticus</name>
    <dbReference type="NCBI Taxonomy" id="385492"/>
    <lineage>
        <taxon>Bacteria</taxon>
        <taxon>Pseudomonadati</taxon>
        <taxon>Pseudomonadota</taxon>
        <taxon>Alphaproteobacteria</taxon>
        <taxon>Rhodobacterales</taxon>
        <taxon>Paracoccaceae</taxon>
        <taxon>Pseudophaeobacter</taxon>
    </lineage>
</organism>
<keyword evidence="5" id="KW-0732">Signal</keyword>
<keyword evidence="4" id="KW-0406">Ion transport</keyword>
<sequence>MATTPKDAQADRFPVLIQHQYGETTVQSEPSRIVSLSFIGHDFLLALGRPPHALRKWFGPHPYGIWPWAQEALAEATPIVMQGEIDIEAIAAMQPDLIVGQWSGMTKREYQLLSRIAPTVPPQLQYGDYGTPWQEILRTLGRATGRLDQAEEIIAGIDARFHGIRQAHPEWQGASSVMVWAGQNGAYSARDIRGQFIQALGFEVPDAINTRASFNNYYVLIPPEDLSPIDVDALIWLDAGGSVSRLERMPLRPTLRAYTEGREIYADLLLSAALSHSSPLSLNYALDRLVPLLEAAIDGDPATTVTSTAKAGLLPEGF</sequence>
<keyword evidence="3" id="KW-0813">Transport</keyword>
<reference evidence="7 8" key="1">
    <citation type="submission" date="2024-04" db="EMBL/GenBank/DDBJ databases">
        <title>Draft genome sequence of Pseudophaeobacter arcticus NBRC 116598.</title>
        <authorList>
            <person name="Miyakawa T."/>
            <person name="Kusuya Y."/>
            <person name="Miura T."/>
        </authorList>
    </citation>
    <scope>NUCLEOTIDE SEQUENCE [LARGE SCALE GENOMIC DNA]</scope>
    <source>
        <strain evidence="7 8">SU-CL00105</strain>
    </source>
</reference>
<keyword evidence="4" id="KW-0408">Iron</keyword>
<evidence type="ECO:0000313" key="8">
    <source>
        <dbReference type="Proteomes" id="UP001441944"/>
    </source>
</evidence>
<dbReference type="InterPro" id="IPR051313">
    <property type="entry name" value="Bact_iron-sidero_bind"/>
</dbReference>
<comment type="subcellular location">
    <subcellularLocation>
        <location evidence="1">Cell envelope</location>
    </subcellularLocation>
</comment>
<keyword evidence="4" id="KW-0410">Iron transport</keyword>
<feature type="domain" description="Fe/B12 periplasmic-binding" evidence="6">
    <location>
        <begin position="32"/>
        <end position="297"/>
    </location>
</feature>
<evidence type="ECO:0000259" key="6">
    <source>
        <dbReference type="PROSITE" id="PS50983"/>
    </source>
</evidence>
<comment type="similarity">
    <text evidence="2">Belongs to the bacterial solute-binding protein 8 family.</text>
</comment>
<dbReference type="Pfam" id="PF01497">
    <property type="entry name" value="Peripla_BP_2"/>
    <property type="match status" value="1"/>
</dbReference>
<evidence type="ECO:0000256" key="2">
    <source>
        <dbReference type="ARBA" id="ARBA00008814"/>
    </source>
</evidence>
<dbReference type="PANTHER" id="PTHR30532:SF24">
    <property type="entry name" value="FERRIC ENTEROBACTIN-BINDING PERIPLASMIC PROTEIN FEPB"/>
    <property type="match status" value="1"/>
</dbReference>
<dbReference type="RefSeq" id="WP_353399184.1">
    <property type="nucleotide sequence ID" value="NZ_BAABWU010000006.1"/>
</dbReference>
<protein>
    <submittedName>
        <fullName evidence="7">Iron-siderophore ABC transporter substrate-binding protein</fullName>
    </submittedName>
</protein>
<keyword evidence="8" id="KW-1185">Reference proteome</keyword>
<dbReference type="Proteomes" id="UP001441944">
    <property type="component" value="Unassembled WGS sequence"/>
</dbReference>
<accession>A0ABQ0AKL3</accession>
<evidence type="ECO:0000256" key="4">
    <source>
        <dbReference type="ARBA" id="ARBA00022496"/>
    </source>
</evidence>
<evidence type="ECO:0000256" key="5">
    <source>
        <dbReference type="ARBA" id="ARBA00022729"/>
    </source>
</evidence>
<dbReference type="InterPro" id="IPR002491">
    <property type="entry name" value="ABC_transptr_periplasmic_BD"/>
</dbReference>
<dbReference type="SUPFAM" id="SSF53807">
    <property type="entry name" value="Helical backbone' metal receptor"/>
    <property type="match status" value="1"/>
</dbReference>
<evidence type="ECO:0000256" key="3">
    <source>
        <dbReference type="ARBA" id="ARBA00022448"/>
    </source>
</evidence>
<dbReference type="PANTHER" id="PTHR30532">
    <property type="entry name" value="IRON III DICITRATE-BINDING PERIPLASMIC PROTEIN"/>
    <property type="match status" value="1"/>
</dbReference>
<proteinExistence type="inferred from homology"/>
<dbReference type="PROSITE" id="PS50983">
    <property type="entry name" value="FE_B12_PBP"/>
    <property type="match status" value="1"/>
</dbReference>
<dbReference type="Gene3D" id="3.40.50.1980">
    <property type="entry name" value="Nitrogenase molybdenum iron protein domain"/>
    <property type="match status" value="2"/>
</dbReference>